<organism evidence="2 3">
    <name type="scientific">Methanoregula formicica (strain DSM 22288 / NBRC 105244 / SMSP)</name>
    <dbReference type="NCBI Taxonomy" id="593750"/>
    <lineage>
        <taxon>Archaea</taxon>
        <taxon>Methanobacteriati</taxon>
        <taxon>Methanobacteriota</taxon>
        <taxon>Stenosarchaea group</taxon>
        <taxon>Methanomicrobia</taxon>
        <taxon>Methanomicrobiales</taxon>
        <taxon>Methanoregulaceae</taxon>
        <taxon>Methanoregula</taxon>
    </lineage>
</organism>
<accession>L0HIG4</accession>
<keyword evidence="3" id="KW-1185">Reference proteome</keyword>
<evidence type="ECO:0000313" key="3">
    <source>
        <dbReference type="Proteomes" id="UP000010824"/>
    </source>
</evidence>
<feature type="transmembrane region" description="Helical" evidence="1">
    <location>
        <begin position="12"/>
        <end position="33"/>
    </location>
</feature>
<keyword evidence="1" id="KW-0812">Transmembrane</keyword>
<proteinExistence type="predicted"/>
<keyword evidence="1" id="KW-0472">Membrane</keyword>
<protein>
    <submittedName>
        <fullName evidence="2">Uncharacterized protein</fullName>
    </submittedName>
</protein>
<dbReference type="KEGG" id="mfo:Metfor_2091"/>
<dbReference type="HOGENOM" id="CLU_659903_0_0_2"/>
<dbReference type="STRING" id="593750.Metfor_2091"/>
<dbReference type="AlphaFoldDB" id="L0HIG4"/>
<evidence type="ECO:0000256" key="1">
    <source>
        <dbReference type="SAM" id="Phobius"/>
    </source>
</evidence>
<name>L0HIG4_METFS</name>
<sequence precursor="true">MRKSYLKYAGIVSAIILAIMFAGILMTGSFTIFPAVTVDPIPDHAAGDLVIITGTTNLKENTRLELEITSASPLPERESRVGATDAYIVRSGGMTNTWSGALDTSAIPPGEYRVKAYPLNTVNVSYSRGDLLATSRFTLTNATPDPDRITRRGEQHEIEFIKIDHIGTIFRGEKILVTGTTNLPAETELLYIVIPRSNTSVLKIDPKTGMREVQQGFTRSGLTPVLAGAYEGNHWSFAIDTTEFIQDEYEIIVTTDSVSSDKIGKEGTFRTTSMTVLEADLSLPPLPGPAAGSCQIIRIDPIPNVPTGKIWTITGTTSLQPGTELLMQVLPVEFDIGINPATGNISGALNGAMGTTEVVPGSGGNNTWSLEMDPSRLPPNEYLVNVSNDRIDSRTYETRYGNAYCSRRITITGDTA</sequence>
<reference evidence="2 3" key="2">
    <citation type="journal article" date="2014" name="Genome Announc.">
        <title>Complete Genome Sequence of Methanoregula formicica SMSPT, a Mesophilic Hydrogenotrophic Methanogen Isolated from a Methanogenic Upflow Anaerobic Sludge Blanket Reactor.</title>
        <authorList>
            <person name="Yamamoto K."/>
            <person name="Tamaki H."/>
            <person name="Cadillo-Quiroz H."/>
            <person name="Imachi H."/>
            <person name="Kyrpides N."/>
            <person name="Woyke T."/>
            <person name="Goodwin L."/>
            <person name="Zinder S.H."/>
            <person name="Kamagata Y."/>
            <person name="Liu W.T."/>
        </authorList>
    </citation>
    <scope>NUCLEOTIDE SEQUENCE [LARGE SCALE GENOMIC DNA]</scope>
    <source>
        <strain evidence="3">DSM 22288 / NBRC 105244 / SMSP</strain>
    </source>
</reference>
<evidence type="ECO:0000313" key="2">
    <source>
        <dbReference type="EMBL" id="AGB03098.1"/>
    </source>
</evidence>
<dbReference type="eggNOG" id="arCOG03906">
    <property type="taxonomic scope" value="Archaea"/>
</dbReference>
<dbReference type="Proteomes" id="UP000010824">
    <property type="component" value="Chromosome"/>
</dbReference>
<dbReference type="InParanoid" id="L0HIG4"/>
<gene>
    <name evidence="2" type="ordered locus">Metfor_2091</name>
</gene>
<reference evidence="3" key="1">
    <citation type="submission" date="2011-12" db="EMBL/GenBank/DDBJ databases">
        <title>Complete sequence of Methanoregula formicicum SMSP.</title>
        <authorList>
            <person name="Lucas S."/>
            <person name="Han J."/>
            <person name="Lapidus A."/>
            <person name="Cheng J.-F."/>
            <person name="Goodwin L."/>
            <person name="Pitluck S."/>
            <person name="Peters L."/>
            <person name="Ovchinnikova G."/>
            <person name="Teshima H."/>
            <person name="Detter J.C."/>
            <person name="Han C."/>
            <person name="Tapia R."/>
            <person name="Land M."/>
            <person name="Hauser L."/>
            <person name="Kyrpides N."/>
            <person name="Ivanova N."/>
            <person name="Pagani I."/>
            <person name="Imachi H."/>
            <person name="Tamaki H."/>
            <person name="Sekiguchi Y."/>
            <person name="Kamagata Y."/>
            <person name="Cadillo-Quiroz H."/>
            <person name="Zinder S."/>
            <person name="Liu W.-T."/>
            <person name="Woyke T."/>
        </authorList>
    </citation>
    <scope>NUCLEOTIDE SEQUENCE [LARGE SCALE GENOMIC DNA]</scope>
    <source>
        <strain evidence="3">DSM 22288 / NBRC 105244 / SMSP</strain>
    </source>
</reference>
<keyword evidence="1" id="KW-1133">Transmembrane helix</keyword>
<dbReference type="EMBL" id="CP003167">
    <property type="protein sequence ID" value="AGB03098.1"/>
    <property type="molecule type" value="Genomic_DNA"/>
</dbReference>